<sequence>MHRITDNRMAGSAVHSISIVEAICGKRFAPNVMLLSNMWNTSQENMHLKREEELKCGETFWAPLIRNGAKTDRYHYYDRSSFESNVQARTAAREIISKMLKNKPEITQLVHEVVVKKKRVAGTKANMAVVRYLFDSGAVEDRNEKEAERNAEKYKDNARLRDIFLEEARQARANKEKIQREWNMLNTLVGGVGFVLLGLATTYAYPFVNGIFLDLTCEAAIAFGMTIDTLANMG</sequence>
<reference evidence="2 3" key="1">
    <citation type="journal article" date="2011" name="PLoS Pathog.">
        <title>Genomic and proteomic analyses of the fungus Arthrobotrys oligospora provide insights into nematode-trap formation.</title>
        <authorList>
            <person name="Yang J."/>
            <person name="Wang L."/>
            <person name="Ji X."/>
            <person name="Feng Y."/>
            <person name="Li X."/>
            <person name="Zou C."/>
            <person name="Xu J."/>
            <person name="Ren Y."/>
            <person name="Mi Q."/>
            <person name="Wu J."/>
            <person name="Liu S."/>
            <person name="Liu Y."/>
            <person name="Huang X."/>
            <person name="Wang H."/>
            <person name="Niu X."/>
            <person name="Li J."/>
            <person name="Liang L."/>
            <person name="Luo Y."/>
            <person name="Ji K."/>
            <person name="Zhou W."/>
            <person name="Yu Z."/>
            <person name="Li G."/>
            <person name="Liu Y."/>
            <person name="Li L."/>
            <person name="Qiao M."/>
            <person name="Feng L."/>
            <person name="Zhang K.-Q."/>
        </authorList>
    </citation>
    <scope>NUCLEOTIDE SEQUENCE [LARGE SCALE GENOMIC DNA]</scope>
    <source>
        <strain evidence="3">ATCC 24927 / CBS 115.81 / DSM 1491</strain>
    </source>
</reference>
<gene>
    <name evidence="2" type="ORF">AOL_s00083g214</name>
</gene>
<dbReference type="STRING" id="756982.G1XGT3"/>
<dbReference type="HOGENOM" id="CLU_1184773_0_0_1"/>
<dbReference type="Proteomes" id="UP000008784">
    <property type="component" value="Unassembled WGS sequence"/>
</dbReference>
<feature type="transmembrane region" description="Helical" evidence="1">
    <location>
        <begin position="185"/>
        <end position="205"/>
    </location>
</feature>
<proteinExistence type="predicted"/>
<dbReference type="OrthoDB" id="8954335at2759"/>
<keyword evidence="1" id="KW-0472">Membrane</keyword>
<keyword evidence="1" id="KW-1133">Transmembrane helix</keyword>
<evidence type="ECO:0000313" key="3">
    <source>
        <dbReference type="Proteomes" id="UP000008784"/>
    </source>
</evidence>
<dbReference type="EMBL" id="ADOT01000151">
    <property type="protein sequence ID" value="EGX47706.1"/>
    <property type="molecule type" value="Genomic_DNA"/>
</dbReference>
<accession>G1XGT3</accession>
<comment type="caution">
    <text evidence="2">The sequence shown here is derived from an EMBL/GenBank/DDBJ whole genome shotgun (WGS) entry which is preliminary data.</text>
</comment>
<dbReference type="Gene3D" id="3.40.50.300">
    <property type="entry name" value="P-loop containing nucleotide triphosphate hydrolases"/>
    <property type="match status" value="1"/>
</dbReference>
<name>G1XGT3_ARTOA</name>
<dbReference type="GeneID" id="22894596"/>
<evidence type="ECO:0000256" key="1">
    <source>
        <dbReference type="SAM" id="Phobius"/>
    </source>
</evidence>
<organism evidence="2 3">
    <name type="scientific">Arthrobotrys oligospora (strain ATCC 24927 / CBS 115.81 / DSM 1491)</name>
    <name type="common">Nematode-trapping fungus</name>
    <name type="synonym">Didymozoophaga oligospora</name>
    <dbReference type="NCBI Taxonomy" id="756982"/>
    <lineage>
        <taxon>Eukaryota</taxon>
        <taxon>Fungi</taxon>
        <taxon>Dikarya</taxon>
        <taxon>Ascomycota</taxon>
        <taxon>Pezizomycotina</taxon>
        <taxon>Orbiliomycetes</taxon>
        <taxon>Orbiliales</taxon>
        <taxon>Orbiliaceae</taxon>
        <taxon>Orbilia</taxon>
        <taxon>Orbilia oligospora</taxon>
    </lineage>
</organism>
<evidence type="ECO:0000313" key="2">
    <source>
        <dbReference type="EMBL" id="EGX47706.1"/>
    </source>
</evidence>
<keyword evidence="3" id="KW-1185">Reference proteome</keyword>
<dbReference type="InParanoid" id="G1XGT3"/>
<keyword evidence="1" id="KW-0812">Transmembrane</keyword>
<dbReference type="InterPro" id="IPR027417">
    <property type="entry name" value="P-loop_NTPase"/>
</dbReference>
<dbReference type="AlphaFoldDB" id="G1XGT3"/>
<dbReference type="RefSeq" id="XP_011123695.1">
    <property type="nucleotide sequence ID" value="XM_011125393.1"/>
</dbReference>
<protein>
    <submittedName>
        <fullName evidence="2">Uncharacterized protein</fullName>
    </submittedName>
</protein>